<gene>
    <name evidence="10" type="ORF">RGI145_09875</name>
    <name evidence="11" type="ORF">RQ831_18790</name>
</gene>
<dbReference type="InterPro" id="IPR036366">
    <property type="entry name" value="PGBDSf"/>
</dbReference>
<reference evidence="10 12" key="1">
    <citation type="submission" date="2016-05" db="EMBL/GenBank/DDBJ databases">
        <title>Complete Genome and Methylome Analysis of Psychrotrophic Bacterial Isolates from Antarctic Lake Untersee.</title>
        <authorList>
            <person name="Fomenkov A."/>
            <person name="Akimov V.N."/>
            <person name="Vasilyeva L.V."/>
            <person name="Andersen D."/>
            <person name="Vincze T."/>
            <person name="Roberts R.J."/>
        </authorList>
    </citation>
    <scope>NUCLEOTIDE SEQUENCE [LARGE SCALE GENOMIC DNA]</scope>
    <source>
        <strain evidence="10 12">U14-5</strain>
    </source>
</reference>
<dbReference type="InterPro" id="IPR038063">
    <property type="entry name" value="Transpep_catalytic_dom"/>
</dbReference>
<protein>
    <submittedName>
        <fullName evidence="11">L,D-transpeptidase family protein</fullName>
    </submittedName>
    <submittedName>
        <fullName evidence="10">Peptidoglycan-binding protein</fullName>
    </submittedName>
</protein>
<comment type="similarity">
    <text evidence="2">Belongs to the YkuD family.</text>
</comment>
<dbReference type="Pfam" id="PF03734">
    <property type="entry name" value="YkuD"/>
    <property type="match status" value="1"/>
</dbReference>
<dbReference type="RefSeq" id="WP_075798203.1">
    <property type="nucleotide sequence ID" value="NZ_CP015583.1"/>
</dbReference>
<dbReference type="SUPFAM" id="SSF47090">
    <property type="entry name" value="PGBD-like"/>
    <property type="match status" value="1"/>
</dbReference>
<reference evidence="11 13" key="2">
    <citation type="journal article" date="2019" name="Microb. Pathog.">
        <title>Comparison of VITEK 2, MALDI-TOF MS, 16S rRNA gene sequencing, and whole-genome sequencing for identification of Roseomonas mucosa.</title>
        <authorList>
            <person name="Rudolph W.W."/>
            <person name="Gunzer F."/>
            <person name="Trauth M."/>
            <person name="Bunk B."/>
            <person name="Bigge R."/>
            <person name="Schrottner P."/>
        </authorList>
    </citation>
    <scope>NUCLEOTIDE SEQUENCE [LARGE SCALE GENOMIC DNA]</scope>
    <source>
        <strain evidence="11 13">DSM 103800</strain>
    </source>
</reference>
<dbReference type="EMBL" id="CP015583">
    <property type="protein sequence ID" value="APT57357.1"/>
    <property type="molecule type" value="Genomic_DNA"/>
</dbReference>
<feature type="active site" description="Proton donor/acceptor" evidence="7">
    <location>
        <position position="399"/>
    </location>
</feature>
<evidence type="ECO:0000256" key="3">
    <source>
        <dbReference type="ARBA" id="ARBA00022679"/>
    </source>
</evidence>
<dbReference type="GO" id="GO:0071555">
    <property type="term" value="P:cell wall organization"/>
    <property type="evidence" value="ECO:0007669"/>
    <property type="project" value="UniProtKB-UniRule"/>
</dbReference>
<dbReference type="GO" id="GO:0004180">
    <property type="term" value="F:carboxypeptidase activity"/>
    <property type="evidence" value="ECO:0007669"/>
    <property type="project" value="UniProtKB-ARBA"/>
</dbReference>
<evidence type="ECO:0000256" key="4">
    <source>
        <dbReference type="ARBA" id="ARBA00022960"/>
    </source>
</evidence>
<keyword evidence="3" id="KW-0808">Transferase</keyword>
<proteinExistence type="inferred from homology"/>
<dbReference type="SUPFAM" id="SSF141523">
    <property type="entry name" value="L,D-transpeptidase catalytic domain-like"/>
    <property type="match status" value="1"/>
</dbReference>
<dbReference type="GO" id="GO:0008360">
    <property type="term" value="P:regulation of cell shape"/>
    <property type="evidence" value="ECO:0007669"/>
    <property type="project" value="UniProtKB-UniRule"/>
</dbReference>
<evidence type="ECO:0000313" key="13">
    <source>
        <dbReference type="Proteomes" id="UP001258945"/>
    </source>
</evidence>
<dbReference type="eggNOG" id="COG2989">
    <property type="taxonomic scope" value="Bacteria"/>
</dbReference>
<dbReference type="GO" id="GO:0016740">
    <property type="term" value="F:transferase activity"/>
    <property type="evidence" value="ECO:0007669"/>
    <property type="project" value="UniProtKB-KW"/>
</dbReference>
<dbReference type="Proteomes" id="UP001258945">
    <property type="component" value="Unassembled WGS sequence"/>
</dbReference>
<dbReference type="EMBL" id="JAVVDO010000043">
    <property type="protein sequence ID" value="MDT8333101.1"/>
    <property type="molecule type" value="Genomic_DNA"/>
</dbReference>
<dbReference type="Gene3D" id="2.40.440.10">
    <property type="entry name" value="L,D-transpeptidase catalytic domain-like"/>
    <property type="match status" value="1"/>
</dbReference>
<evidence type="ECO:0000256" key="8">
    <source>
        <dbReference type="SAM" id="SignalP"/>
    </source>
</evidence>
<dbReference type="GO" id="GO:0009252">
    <property type="term" value="P:peptidoglycan biosynthetic process"/>
    <property type="evidence" value="ECO:0007669"/>
    <property type="project" value="UniProtKB-UniPathway"/>
</dbReference>
<dbReference type="InterPro" id="IPR002477">
    <property type="entry name" value="Peptidoglycan-bd-like"/>
</dbReference>
<feature type="chain" id="PRO_5009871170" evidence="8">
    <location>
        <begin position="20"/>
        <end position="504"/>
    </location>
</feature>
<keyword evidence="6 7" id="KW-0961">Cell wall biogenesis/degradation</keyword>
<keyword evidence="4 7" id="KW-0133">Cell shape</keyword>
<accession>A0A1L7AEX2</accession>
<dbReference type="KEGG" id="rgi:RGI145_09875"/>
<sequence length="504" mass="55075">MRRRDFSLALMGSAMPLLALGGKPGGSPAAAATTHAQPAALQRLAERLHRLEEDGLNPADYAIPAETAVAADPAAHAAGLMRAASAALSDLLLGRLRLPTNRPDILRDPAAIPMPRWQLDLLGAADPASVIDRAALAPPDAALLKSELAKARAIVAAGGWPRIPGGGTLDPGASDAERVPALRARLAVVDPALAAAPVEGTGELYDEPLAAALRRWQEEQGLEADGRLGPITLAQLNRPAAQRVDQLRVALDMRRAAPRPPTGRRIEVNIPDFRLFLLDGNRTLLRMNVVVGRPDRATPLLRVSMTTVQFNPPWGVPARNAREDLLPKFRRDPKAMVAKGFRLFTTIGGERVEVDPTTVDWAHVRPDNFPYSVRQDAGDSSALGRLKFIMPNNDDIYLHDTPDRWAFNRPDRAFSSGCIRLERPMELLDLAMDGMGWDRERMQRTFDTRQTINVPLKRSIPVRLVYTTAVVEEGRLRLRPDIYGLDAAYAREMDRGAPRVAAAR</sequence>
<evidence type="ECO:0000256" key="1">
    <source>
        <dbReference type="ARBA" id="ARBA00004752"/>
    </source>
</evidence>
<dbReference type="AlphaFoldDB" id="A0A1L7AEX2"/>
<dbReference type="PANTHER" id="PTHR41533">
    <property type="entry name" value="L,D-TRANSPEPTIDASE HI_1667-RELATED"/>
    <property type="match status" value="1"/>
</dbReference>
<evidence type="ECO:0000256" key="2">
    <source>
        <dbReference type="ARBA" id="ARBA00005992"/>
    </source>
</evidence>
<dbReference type="Gene3D" id="1.10.101.10">
    <property type="entry name" value="PGBD-like superfamily/PGBD"/>
    <property type="match status" value="1"/>
</dbReference>
<keyword evidence="5 7" id="KW-0573">Peptidoglycan synthesis</keyword>
<feature type="active site" description="Nucleophile" evidence="7">
    <location>
        <position position="418"/>
    </location>
</feature>
<evidence type="ECO:0000313" key="10">
    <source>
        <dbReference type="EMBL" id="APT57357.1"/>
    </source>
</evidence>
<dbReference type="PANTHER" id="PTHR41533:SF2">
    <property type="entry name" value="BLR7131 PROTEIN"/>
    <property type="match status" value="1"/>
</dbReference>
<dbReference type="Pfam" id="PF01471">
    <property type="entry name" value="PG_binding_1"/>
    <property type="match status" value="1"/>
</dbReference>
<dbReference type="CDD" id="cd16913">
    <property type="entry name" value="YkuD_like"/>
    <property type="match status" value="1"/>
</dbReference>
<dbReference type="InterPro" id="IPR036365">
    <property type="entry name" value="PGBD-like_sf"/>
</dbReference>
<dbReference type="InterPro" id="IPR052905">
    <property type="entry name" value="LD-transpeptidase_YkuD-like"/>
</dbReference>
<reference evidence="11" key="3">
    <citation type="submission" date="2023-09" db="EMBL/GenBank/DDBJ databases">
        <authorList>
            <person name="Schober I."/>
            <person name="Bunk B."/>
        </authorList>
    </citation>
    <scope>NUCLEOTIDE SEQUENCE</scope>
    <source>
        <strain evidence="11">DSM 103800</strain>
    </source>
</reference>
<evidence type="ECO:0000313" key="11">
    <source>
        <dbReference type="EMBL" id="MDT8333101.1"/>
    </source>
</evidence>
<feature type="signal peptide" evidence="8">
    <location>
        <begin position="1"/>
        <end position="19"/>
    </location>
</feature>
<evidence type="ECO:0000259" key="9">
    <source>
        <dbReference type="PROSITE" id="PS52029"/>
    </source>
</evidence>
<comment type="pathway">
    <text evidence="1 7">Cell wall biogenesis; peptidoglycan biosynthesis.</text>
</comment>
<name>A0A1L7AEX2_9PROT</name>
<dbReference type="PROSITE" id="PS52029">
    <property type="entry name" value="LD_TPASE"/>
    <property type="match status" value="1"/>
</dbReference>
<dbReference type="InterPro" id="IPR005490">
    <property type="entry name" value="LD_TPept_cat_dom"/>
</dbReference>
<dbReference type="Proteomes" id="UP000185494">
    <property type="component" value="Chromosome 1"/>
</dbReference>
<keyword evidence="8" id="KW-0732">Signal</keyword>
<organism evidence="10 12">
    <name type="scientific">Roseomonas gilardii</name>
    <dbReference type="NCBI Taxonomy" id="257708"/>
    <lineage>
        <taxon>Bacteria</taxon>
        <taxon>Pseudomonadati</taxon>
        <taxon>Pseudomonadota</taxon>
        <taxon>Alphaproteobacteria</taxon>
        <taxon>Acetobacterales</taxon>
        <taxon>Roseomonadaceae</taxon>
        <taxon>Roseomonas</taxon>
    </lineage>
</organism>
<evidence type="ECO:0000256" key="5">
    <source>
        <dbReference type="ARBA" id="ARBA00022984"/>
    </source>
</evidence>
<dbReference type="STRING" id="257708.RGI145_09875"/>
<dbReference type="UniPathway" id="UPA00219"/>
<evidence type="ECO:0000313" key="12">
    <source>
        <dbReference type="Proteomes" id="UP000185494"/>
    </source>
</evidence>
<feature type="domain" description="L,D-TPase catalytic" evidence="9">
    <location>
        <begin position="264"/>
        <end position="445"/>
    </location>
</feature>
<evidence type="ECO:0000256" key="7">
    <source>
        <dbReference type="PROSITE-ProRule" id="PRU01373"/>
    </source>
</evidence>
<keyword evidence="13" id="KW-1185">Reference proteome</keyword>
<evidence type="ECO:0000256" key="6">
    <source>
        <dbReference type="ARBA" id="ARBA00023316"/>
    </source>
</evidence>